<evidence type="ECO:0000313" key="3">
    <source>
        <dbReference type="EMBL" id="EAQ03740.1"/>
    </source>
</evidence>
<dbReference type="eggNOG" id="COG1266">
    <property type="taxonomic scope" value="Bacteria"/>
</dbReference>
<keyword evidence="4" id="KW-1185">Reference proteome</keyword>
<keyword evidence="3" id="KW-0378">Hydrolase</keyword>
<dbReference type="RefSeq" id="WP_009806393.1">
    <property type="nucleotide sequence ID" value="NZ_CH724131.1"/>
</dbReference>
<dbReference type="InterPro" id="IPR003675">
    <property type="entry name" value="Rce1/LyrA-like_dom"/>
</dbReference>
<feature type="transmembrane region" description="Helical" evidence="1">
    <location>
        <begin position="63"/>
        <end position="84"/>
    </location>
</feature>
<dbReference type="GO" id="GO:0004175">
    <property type="term" value="F:endopeptidase activity"/>
    <property type="evidence" value="ECO:0007669"/>
    <property type="project" value="UniProtKB-ARBA"/>
</dbReference>
<dbReference type="InterPro" id="IPR052710">
    <property type="entry name" value="CAAX_protease"/>
</dbReference>
<name>A3TVU4_PSEBH</name>
<gene>
    <name evidence="3" type="ORF">OB2597_10871</name>
</gene>
<dbReference type="Pfam" id="PF02517">
    <property type="entry name" value="Rce1-like"/>
    <property type="match status" value="1"/>
</dbReference>
<keyword evidence="3" id="KW-0645">Protease</keyword>
<dbReference type="AlphaFoldDB" id="A3TVU4"/>
<dbReference type="PANTHER" id="PTHR36435:SF1">
    <property type="entry name" value="CAAX AMINO TERMINAL PROTEASE FAMILY PROTEIN"/>
    <property type="match status" value="1"/>
</dbReference>
<keyword evidence="1" id="KW-0812">Transmembrane</keyword>
<dbReference type="GO" id="GO:0006508">
    <property type="term" value="P:proteolysis"/>
    <property type="evidence" value="ECO:0007669"/>
    <property type="project" value="UniProtKB-KW"/>
</dbReference>
<feature type="transmembrane region" description="Helical" evidence="1">
    <location>
        <begin position="198"/>
        <end position="215"/>
    </location>
</feature>
<feature type="transmembrane region" description="Helical" evidence="1">
    <location>
        <begin position="227"/>
        <end position="248"/>
    </location>
</feature>
<feature type="transmembrane region" description="Helical" evidence="1">
    <location>
        <begin position="268"/>
        <end position="287"/>
    </location>
</feature>
<organism evidence="3 4">
    <name type="scientific">Pseudooceanicola batsensis (strain ATCC BAA-863 / DSM 15984 / KCTC 12145 / HTCC2597)</name>
    <name type="common">Oceanicola batsensis</name>
    <dbReference type="NCBI Taxonomy" id="252305"/>
    <lineage>
        <taxon>Bacteria</taxon>
        <taxon>Pseudomonadati</taxon>
        <taxon>Pseudomonadota</taxon>
        <taxon>Alphaproteobacteria</taxon>
        <taxon>Rhodobacterales</taxon>
        <taxon>Paracoccaceae</taxon>
        <taxon>Pseudooceanicola</taxon>
    </lineage>
</organism>
<dbReference type="EMBL" id="AAMO01000003">
    <property type="protein sequence ID" value="EAQ03740.1"/>
    <property type="molecule type" value="Genomic_DNA"/>
</dbReference>
<feature type="transmembrane region" description="Helical" evidence="1">
    <location>
        <begin position="173"/>
        <end position="192"/>
    </location>
</feature>
<keyword evidence="1" id="KW-1133">Transmembrane helix</keyword>
<evidence type="ECO:0000256" key="1">
    <source>
        <dbReference type="SAM" id="Phobius"/>
    </source>
</evidence>
<reference evidence="3 4" key="1">
    <citation type="journal article" date="2010" name="J. Bacteriol.">
        <title>Genome sequences of Oceanicola granulosus HTCC2516(T) and Oceanicola batsensis HTCC2597(TDelta).</title>
        <authorList>
            <person name="Thrash J.C."/>
            <person name="Cho J.C."/>
            <person name="Vergin K.L."/>
            <person name="Giovannoni S.J."/>
        </authorList>
    </citation>
    <scope>NUCLEOTIDE SEQUENCE [LARGE SCALE GENOMIC DNA]</scope>
    <source>
        <strain evidence="4">ATCC BAA-863 / DSM 15984 / KCTC 12145 / HTCC2597</strain>
    </source>
</reference>
<dbReference type="HOGENOM" id="CLU_052492_2_0_5"/>
<feature type="transmembrane region" description="Helical" evidence="1">
    <location>
        <begin position="20"/>
        <end position="43"/>
    </location>
</feature>
<comment type="caution">
    <text evidence="3">The sequence shown here is derived from an EMBL/GenBank/DDBJ whole genome shotgun (WGS) entry which is preliminary data.</text>
</comment>
<dbReference type="GO" id="GO:0080120">
    <property type="term" value="P:CAAX-box protein maturation"/>
    <property type="evidence" value="ECO:0007669"/>
    <property type="project" value="UniProtKB-ARBA"/>
</dbReference>
<evidence type="ECO:0000259" key="2">
    <source>
        <dbReference type="Pfam" id="PF02517"/>
    </source>
</evidence>
<proteinExistence type="predicted"/>
<dbReference type="STRING" id="252305.OB2597_10871"/>
<sequence length="289" mass="31636">MQYDGQQNLSDRARPSAEIWRTVMGTALIVALSFVMMTLWIMIQGALSDRYGIAAFQPGATPTGLIWTLSTFLCPLLAMALVMHGAHRRSLWSLFGPADMLRRQFPRILGVQTLVVALALLLPAPDGLRVEQHLALARWLSWLPLALLMLAVQVAAEEVVFRGYLQSQLAARFRSPLIWIVMPAALFAVLHLDPTADGNRWPIVGVTFLFALAAGDLTARAGTLAPALALHFVNNFASLMVVGAAGQMEGMALYVFPVDMSDPALRPSFVLEALLILIAWLAARIVLRR</sequence>
<dbReference type="PANTHER" id="PTHR36435">
    <property type="entry name" value="SLR1288 PROTEIN"/>
    <property type="match status" value="1"/>
</dbReference>
<accession>A3TVU4</accession>
<keyword evidence="1" id="KW-0472">Membrane</keyword>
<dbReference type="Proteomes" id="UP000004318">
    <property type="component" value="Unassembled WGS sequence"/>
</dbReference>
<feature type="domain" description="CAAX prenyl protease 2/Lysostaphin resistance protein A-like" evidence="2">
    <location>
        <begin position="141"/>
        <end position="236"/>
    </location>
</feature>
<feature type="transmembrane region" description="Helical" evidence="1">
    <location>
        <begin position="105"/>
        <end position="122"/>
    </location>
</feature>
<feature type="transmembrane region" description="Helical" evidence="1">
    <location>
        <begin position="142"/>
        <end position="161"/>
    </location>
</feature>
<evidence type="ECO:0000313" key="4">
    <source>
        <dbReference type="Proteomes" id="UP000004318"/>
    </source>
</evidence>
<protein>
    <submittedName>
        <fullName evidence="3">CAAX amino terminal protease family protein</fullName>
    </submittedName>
</protein>
<dbReference type="OrthoDB" id="7171777at2"/>